<evidence type="ECO:0000313" key="1">
    <source>
        <dbReference type="EMBL" id="KAG2292894.1"/>
    </source>
</evidence>
<evidence type="ECO:0000313" key="2">
    <source>
        <dbReference type="Proteomes" id="UP000886595"/>
    </source>
</evidence>
<sequence length="76" mass="8658">MFISCLFDSIVSPVFFRINFVIVINSLGSVIEEIIATRLFPLGWTRFEYVVLVVSMKFDALTIDSVKVQTGWAYFG</sequence>
<protein>
    <submittedName>
        <fullName evidence="1">Uncharacterized protein</fullName>
    </submittedName>
</protein>
<dbReference type="Proteomes" id="UP000886595">
    <property type="component" value="Unassembled WGS sequence"/>
</dbReference>
<reference evidence="1 2" key="1">
    <citation type="submission" date="2020-02" db="EMBL/GenBank/DDBJ databases">
        <authorList>
            <person name="Ma Q."/>
            <person name="Huang Y."/>
            <person name="Song X."/>
            <person name="Pei D."/>
        </authorList>
    </citation>
    <scope>NUCLEOTIDE SEQUENCE [LARGE SCALE GENOMIC DNA]</scope>
    <source>
        <strain evidence="1">Sxm20200214</strain>
        <tissue evidence="1">Leaf</tissue>
    </source>
</reference>
<organism evidence="1 2">
    <name type="scientific">Brassica carinata</name>
    <name type="common">Ethiopian mustard</name>
    <name type="synonym">Abyssinian cabbage</name>
    <dbReference type="NCBI Taxonomy" id="52824"/>
    <lineage>
        <taxon>Eukaryota</taxon>
        <taxon>Viridiplantae</taxon>
        <taxon>Streptophyta</taxon>
        <taxon>Embryophyta</taxon>
        <taxon>Tracheophyta</taxon>
        <taxon>Spermatophyta</taxon>
        <taxon>Magnoliopsida</taxon>
        <taxon>eudicotyledons</taxon>
        <taxon>Gunneridae</taxon>
        <taxon>Pentapetalae</taxon>
        <taxon>rosids</taxon>
        <taxon>malvids</taxon>
        <taxon>Brassicales</taxon>
        <taxon>Brassicaceae</taxon>
        <taxon>Brassiceae</taxon>
        <taxon>Brassica</taxon>
    </lineage>
</organism>
<proteinExistence type="predicted"/>
<dbReference type="EMBL" id="JAAMPC010000009">
    <property type="protein sequence ID" value="KAG2292894.1"/>
    <property type="molecule type" value="Genomic_DNA"/>
</dbReference>
<gene>
    <name evidence="1" type="ORF">Bca52824_039563</name>
</gene>
<keyword evidence="2" id="KW-1185">Reference proteome</keyword>
<dbReference type="AlphaFoldDB" id="A0A8X7RPM3"/>
<accession>A0A8X7RPM3</accession>
<name>A0A8X7RPM3_BRACI</name>
<comment type="caution">
    <text evidence="1">The sequence shown here is derived from an EMBL/GenBank/DDBJ whole genome shotgun (WGS) entry which is preliminary data.</text>
</comment>